<organism evidence="8 9">
    <name type="scientific">Pontiella desulfatans</name>
    <dbReference type="NCBI Taxonomy" id="2750659"/>
    <lineage>
        <taxon>Bacteria</taxon>
        <taxon>Pseudomonadati</taxon>
        <taxon>Kiritimatiellota</taxon>
        <taxon>Kiritimatiellia</taxon>
        <taxon>Kiritimatiellales</taxon>
        <taxon>Pontiellaceae</taxon>
        <taxon>Pontiella</taxon>
    </lineage>
</organism>
<comment type="cofactor">
    <cofactor evidence="1">
        <name>Ca(2+)</name>
        <dbReference type="ChEBI" id="CHEBI:29108"/>
    </cofactor>
</comment>
<dbReference type="InterPro" id="IPR000917">
    <property type="entry name" value="Sulfatase_N"/>
</dbReference>
<name>A0A6C2TYX4_PONDE</name>
<dbReference type="AlphaFoldDB" id="A0A6C2TYX4"/>
<dbReference type="InterPro" id="IPR017850">
    <property type="entry name" value="Alkaline_phosphatase_core_sf"/>
</dbReference>
<feature type="domain" description="Sulfatase N-terminal" evidence="7">
    <location>
        <begin position="36"/>
        <end position="341"/>
    </location>
</feature>
<keyword evidence="6" id="KW-0106">Calcium</keyword>
<dbReference type="PROSITE" id="PS51257">
    <property type="entry name" value="PROKAR_LIPOPROTEIN"/>
    <property type="match status" value="1"/>
</dbReference>
<comment type="similarity">
    <text evidence="2">Belongs to the sulfatase family.</text>
</comment>
<evidence type="ECO:0000313" key="9">
    <source>
        <dbReference type="Proteomes" id="UP000366872"/>
    </source>
</evidence>
<dbReference type="PANTHER" id="PTHR42693">
    <property type="entry name" value="ARYLSULFATASE FAMILY MEMBER"/>
    <property type="match status" value="1"/>
</dbReference>
<evidence type="ECO:0000256" key="6">
    <source>
        <dbReference type="ARBA" id="ARBA00022837"/>
    </source>
</evidence>
<dbReference type="Pfam" id="PF00884">
    <property type="entry name" value="Sulfatase"/>
    <property type="match status" value="1"/>
</dbReference>
<evidence type="ECO:0000256" key="4">
    <source>
        <dbReference type="ARBA" id="ARBA00022729"/>
    </source>
</evidence>
<dbReference type="PANTHER" id="PTHR42693:SF42">
    <property type="entry name" value="ARYLSULFATASE G"/>
    <property type="match status" value="1"/>
</dbReference>
<gene>
    <name evidence="8" type="primary">atsA_53</name>
    <name evidence="8" type="ORF">PDESU_01217</name>
</gene>
<dbReference type="Gene3D" id="3.30.1120.10">
    <property type="match status" value="1"/>
</dbReference>
<accession>A0A6C2TYX4</accession>
<keyword evidence="5" id="KW-0378">Hydrolase</keyword>
<evidence type="ECO:0000259" key="7">
    <source>
        <dbReference type="Pfam" id="PF00884"/>
    </source>
</evidence>
<protein>
    <submittedName>
        <fullName evidence="8">Arylsulfatase</fullName>
    </submittedName>
</protein>
<dbReference type="GO" id="GO:0046872">
    <property type="term" value="F:metal ion binding"/>
    <property type="evidence" value="ECO:0007669"/>
    <property type="project" value="UniProtKB-KW"/>
</dbReference>
<keyword evidence="4" id="KW-0732">Signal</keyword>
<dbReference type="InterPro" id="IPR050738">
    <property type="entry name" value="Sulfatase"/>
</dbReference>
<dbReference type="GO" id="GO:0004065">
    <property type="term" value="F:arylsulfatase activity"/>
    <property type="evidence" value="ECO:0007669"/>
    <property type="project" value="TreeGrafter"/>
</dbReference>
<evidence type="ECO:0000256" key="5">
    <source>
        <dbReference type="ARBA" id="ARBA00022801"/>
    </source>
</evidence>
<dbReference type="EMBL" id="CAAHFG010000001">
    <property type="protein sequence ID" value="VGO12664.1"/>
    <property type="molecule type" value="Genomic_DNA"/>
</dbReference>
<evidence type="ECO:0000256" key="3">
    <source>
        <dbReference type="ARBA" id="ARBA00022723"/>
    </source>
</evidence>
<evidence type="ECO:0000256" key="1">
    <source>
        <dbReference type="ARBA" id="ARBA00001913"/>
    </source>
</evidence>
<keyword evidence="3" id="KW-0479">Metal-binding</keyword>
<keyword evidence="9" id="KW-1185">Reference proteome</keyword>
<dbReference type="Proteomes" id="UP000366872">
    <property type="component" value="Unassembled WGS sequence"/>
</dbReference>
<reference evidence="8 9" key="1">
    <citation type="submission" date="2019-04" db="EMBL/GenBank/DDBJ databases">
        <authorList>
            <person name="Van Vliet M D."/>
        </authorList>
    </citation>
    <scope>NUCLEOTIDE SEQUENCE [LARGE SCALE GENOMIC DNA]</scope>
    <source>
        <strain evidence="8 9">F1</strain>
    </source>
</reference>
<evidence type="ECO:0000313" key="8">
    <source>
        <dbReference type="EMBL" id="VGO12664.1"/>
    </source>
</evidence>
<evidence type="ECO:0000256" key="2">
    <source>
        <dbReference type="ARBA" id="ARBA00008779"/>
    </source>
</evidence>
<proteinExistence type="inferred from homology"/>
<dbReference type="Gene3D" id="3.40.720.10">
    <property type="entry name" value="Alkaline Phosphatase, subunit A"/>
    <property type="match status" value="1"/>
</dbReference>
<dbReference type="SUPFAM" id="SSF53649">
    <property type="entry name" value="Alkaline phosphatase-like"/>
    <property type="match status" value="1"/>
</dbReference>
<sequence length="446" mass="50453">MEMTMKLRVPNYIGVAIAALSCCACLTQAQQDSERPNIIFILSDDQGWNDYGFMGHKQIQTPNLDKLAEAGLIYERGYVTAPLCRPSLASLATGLYPHETGIRGNDPDMPKGTNKKTHLELFGEMRAKMTAPFAECTTFIELLKDNGYLTLQTGKWWEENPLDHGFTDAMTHGDATRGGRHGDKGLEIGRETMKPFHDIVEKSKKEDKPFFMWYGVFLPHTPHNAPDRLYNKYKDIAPNESTARYWANVDWFDEGCGQIVEHLKEQGLYENTIFVYTCDNGWVPDPDKVGGVIRSKREPTEAGIRTPIFITHGATVKPIRDKETLASNIDIATTILHACGIEPPAEMSGLDLRDPVALQKRDRIFVDVYDHNSNLEELENMENDLKAWVVVDGWDKLIAKPEGKELYNLKSDPDDRNNLAAKHPEKVSKLAKLIEEWVKETPQLHK</sequence>